<evidence type="ECO:0000256" key="6">
    <source>
        <dbReference type="ARBA" id="ARBA00023242"/>
    </source>
</evidence>
<dbReference type="FunFam" id="1.20.5.170:FF:000021">
    <property type="entry name" value="Cyclic AMP-dependent transcription factor ATF-4"/>
    <property type="match status" value="1"/>
</dbReference>
<accession>A0A8S9X157</accession>
<dbReference type="SUPFAM" id="SSF57959">
    <property type="entry name" value="Leucine zipper domain"/>
    <property type="match status" value="1"/>
</dbReference>
<dbReference type="PROSITE" id="PS00036">
    <property type="entry name" value="BZIP_BASIC"/>
    <property type="match status" value="1"/>
</dbReference>
<evidence type="ECO:0000256" key="4">
    <source>
        <dbReference type="ARBA" id="ARBA00023125"/>
    </source>
</evidence>
<dbReference type="PANTHER" id="PTHR13044">
    <property type="entry name" value="ACTIVATING TRANSCRIPTION FACTOR ATF 4/5"/>
    <property type="match status" value="1"/>
</dbReference>
<feature type="compositionally biased region" description="Low complexity" evidence="8">
    <location>
        <begin position="421"/>
        <end position="433"/>
    </location>
</feature>
<evidence type="ECO:0000259" key="9">
    <source>
        <dbReference type="PROSITE" id="PS50217"/>
    </source>
</evidence>
<evidence type="ECO:0000256" key="5">
    <source>
        <dbReference type="ARBA" id="ARBA00023163"/>
    </source>
</evidence>
<evidence type="ECO:0000256" key="7">
    <source>
        <dbReference type="SAM" id="Coils"/>
    </source>
</evidence>
<evidence type="ECO:0000256" key="8">
    <source>
        <dbReference type="SAM" id="MobiDB-lite"/>
    </source>
</evidence>
<dbReference type="SMART" id="SM00338">
    <property type="entry name" value="BRLZ"/>
    <property type="match status" value="1"/>
</dbReference>
<comment type="similarity">
    <text evidence="2">Belongs to the bZIP family.</text>
</comment>
<keyword evidence="6" id="KW-0539">Nucleus</keyword>
<evidence type="ECO:0000256" key="1">
    <source>
        <dbReference type="ARBA" id="ARBA00004123"/>
    </source>
</evidence>
<feature type="coiled-coil region" evidence="7">
    <location>
        <begin position="490"/>
        <end position="517"/>
    </location>
</feature>
<evidence type="ECO:0000313" key="10">
    <source>
        <dbReference type="EMBL" id="KAF6202910.1"/>
    </source>
</evidence>
<feature type="compositionally biased region" description="Basic and acidic residues" evidence="8">
    <location>
        <begin position="464"/>
        <end position="475"/>
    </location>
</feature>
<organism evidence="10 11">
    <name type="scientific">Apolygus lucorum</name>
    <name type="common">Small green plant bug</name>
    <name type="synonym">Lygocoris lucorum</name>
    <dbReference type="NCBI Taxonomy" id="248454"/>
    <lineage>
        <taxon>Eukaryota</taxon>
        <taxon>Metazoa</taxon>
        <taxon>Ecdysozoa</taxon>
        <taxon>Arthropoda</taxon>
        <taxon>Hexapoda</taxon>
        <taxon>Insecta</taxon>
        <taxon>Pterygota</taxon>
        <taxon>Neoptera</taxon>
        <taxon>Paraneoptera</taxon>
        <taxon>Hemiptera</taxon>
        <taxon>Heteroptera</taxon>
        <taxon>Panheteroptera</taxon>
        <taxon>Cimicomorpha</taxon>
        <taxon>Miridae</taxon>
        <taxon>Mirini</taxon>
        <taxon>Apolygus</taxon>
    </lineage>
</organism>
<keyword evidence="11" id="KW-1185">Reference proteome</keyword>
<gene>
    <name evidence="10" type="ORF">GE061_003317</name>
</gene>
<dbReference type="AlphaFoldDB" id="A0A8S9X157"/>
<keyword evidence="4" id="KW-0238">DNA-binding</keyword>
<feature type="region of interest" description="Disordered" evidence="8">
    <location>
        <begin position="394"/>
        <end position="479"/>
    </location>
</feature>
<dbReference type="Pfam" id="PF00170">
    <property type="entry name" value="bZIP_1"/>
    <property type="match status" value="1"/>
</dbReference>
<feature type="compositionally biased region" description="Low complexity" evidence="8">
    <location>
        <begin position="398"/>
        <end position="412"/>
    </location>
</feature>
<protein>
    <recommendedName>
        <fullName evidence="9">BZIP domain-containing protein</fullName>
    </recommendedName>
</protein>
<keyword evidence="5" id="KW-0804">Transcription</keyword>
<feature type="domain" description="BZIP" evidence="9">
    <location>
        <begin position="465"/>
        <end position="528"/>
    </location>
</feature>
<dbReference type="GO" id="GO:0005634">
    <property type="term" value="C:nucleus"/>
    <property type="evidence" value="ECO:0007669"/>
    <property type="project" value="UniProtKB-SubCell"/>
</dbReference>
<dbReference type="InterPro" id="IPR004827">
    <property type="entry name" value="bZIP"/>
</dbReference>
<keyword evidence="7" id="KW-0175">Coiled coil</keyword>
<name>A0A8S9X157_APOLU</name>
<comment type="subcellular location">
    <subcellularLocation>
        <location evidence="1">Nucleus</location>
    </subcellularLocation>
</comment>
<comment type="caution">
    <text evidence="10">The sequence shown here is derived from an EMBL/GenBank/DDBJ whole genome shotgun (WGS) entry which is preliminary data.</text>
</comment>
<dbReference type="InterPro" id="IPR046347">
    <property type="entry name" value="bZIP_sf"/>
</dbReference>
<proteinExistence type="inferred from homology"/>
<dbReference type="OrthoDB" id="5847285at2759"/>
<keyword evidence="3" id="KW-0805">Transcription regulation</keyword>
<evidence type="ECO:0000256" key="3">
    <source>
        <dbReference type="ARBA" id="ARBA00023015"/>
    </source>
</evidence>
<dbReference type="EMBL" id="WIXP02000011">
    <property type="protein sequence ID" value="KAF6202910.1"/>
    <property type="molecule type" value="Genomic_DNA"/>
</dbReference>
<dbReference type="PROSITE" id="PS50217">
    <property type="entry name" value="BZIP"/>
    <property type="match status" value="1"/>
</dbReference>
<evidence type="ECO:0000313" key="11">
    <source>
        <dbReference type="Proteomes" id="UP000466442"/>
    </source>
</evidence>
<dbReference type="Proteomes" id="UP000466442">
    <property type="component" value="Unassembled WGS sequence"/>
</dbReference>
<dbReference type="PANTHER" id="PTHR13044:SF14">
    <property type="entry name" value="CRYPTOCEPHAL, ISOFORM A"/>
    <property type="match status" value="1"/>
</dbReference>
<dbReference type="GO" id="GO:0001228">
    <property type="term" value="F:DNA-binding transcription activator activity, RNA polymerase II-specific"/>
    <property type="evidence" value="ECO:0007669"/>
    <property type="project" value="TreeGrafter"/>
</dbReference>
<dbReference type="CDD" id="cd14692">
    <property type="entry name" value="bZIP_ATF4"/>
    <property type="match status" value="1"/>
</dbReference>
<evidence type="ECO:0000256" key="2">
    <source>
        <dbReference type="ARBA" id="ARBA00007163"/>
    </source>
</evidence>
<sequence length="538" mass="58856">MTFTTGPTMGMRTENEAEWRNMDPLYCELGNIGMVSQLGRREETGSPRLSLRESADTVLPSTFRVVMTPPSPPHHGGSQESPVVTFEERFTMEPALETPDNETLTQQEEWNRGGTSKVTAALCASHDVDPVSPPIFRGEVTGTPEFFIKMGAIMAKMDMESPVSFGLKVEPASPLWGLELLEEVGEIWEGDVTVIEGSLDVDADVDVDNNAFWGQQDISDLIGKEEQILGLELDEITLEDQEFQDVKEEPFTSWLDSGAVYDGSNSTVTGLPTFNTPALWSPSPESPSEEKAATFTIPVGGPAVPDPLQGPTADLFTEFEDVLTQAAGSLTPPDSPRSASAFGAQALLQLAPTIQPVQLSPTSGQRFIVLQEMANSPGVNYELDELMAETYQKNGGTSISSSGSSSPISSSSKKSKGRPWDSPSASSSGFSDSGYDDPDWTCTKSTESPDSSDRPAKKLCLNTTEERKLRKKEQNKNAATRYRMKKKMELEDIIGEEKELMDRHETLKSEVVEITREIRYLKGLMGDLFRAKGLIRAK</sequence>
<dbReference type="Gene3D" id="1.20.5.170">
    <property type="match status" value="1"/>
</dbReference>
<dbReference type="GO" id="GO:0000977">
    <property type="term" value="F:RNA polymerase II transcription regulatory region sequence-specific DNA binding"/>
    <property type="evidence" value="ECO:0007669"/>
    <property type="project" value="TreeGrafter"/>
</dbReference>
<reference evidence="10" key="1">
    <citation type="journal article" date="2021" name="Mol. Ecol. Resour.">
        <title>Apolygus lucorum genome provides insights into omnivorousness and mesophyll feeding.</title>
        <authorList>
            <person name="Liu Y."/>
            <person name="Liu H."/>
            <person name="Wang H."/>
            <person name="Huang T."/>
            <person name="Liu B."/>
            <person name="Yang B."/>
            <person name="Yin L."/>
            <person name="Li B."/>
            <person name="Zhang Y."/>
            <person name="Zhang S."/>
            <person name="Jiang F."/>
            <person name="Zhang X."/>
            <person name="Ren Y."/>
            <person name="Wang B."/>
            <person name="Wang S."/>
            <person name="Lu Y."/>
            <person name="Wu K."/>
            <person name="Fan W."/>
            <person name="Wang G."/>
        </authorList>
    </citation>
    <scope>NUCLEOTIDE SEQUENCE</scope>
    <source>
        <strain evidence="10">12Hb</strain>
    </source>
</reference>